<feature type="compositionally biased region" description="Polar residues" evidence="1">
    <location>
        <begin position="24"/>
        <end position="50"/>
    </location>
</feature>
<evidence type="ECO:0000256" key="1">
    <source>
        <dbReference type="SAM" id="MobiDB-lite"/>
    </source>
</evidence>
<evidence type="ECO:0000313" key="4">
    <source>
        <dbReference type="Proteomes" id="UP000708208"/>
    </source>
</evidence>
<gene>
    <name evidence="3" type="ORF">AFUS01_LOCUS28126</name>
</gene>
<feature type="signal peptide" evidence="2">
    <location>
        <begin position="1"/>
        <end position="16"/>
    </location>
</feature>
<dbReference type="EMBL" id="CAJVCH010397486">
    <property type="protein sequence ID" value="CAG7817568.1"/>
    <property type="molecule type" value="Genomic_DNA"/>
</dbReference>
<sequence length="106" mass="10230">MSKLAILLGLVTVAVAASGAVLTRTYTQTSQGSKGTYNQGSGGSSYSKPVSGNNGGQSYGGAGQPQGQGSQGTYAPSKGQGSQGSYGQGQGQGSQGSYGQGQGQGS</sequence>
<organism evidence="3 4">
    <name type="scientific">Allacma fusca</name>
    <dbReference type="NCBI Taxonomy" id="39272"/>
    <lineage>
        <taxon>Eukaryota</taxon>
        <taxon>Metazoa</taxon>
        <taxon>Ecdysozoa</taxon>
        <taxon>Arthropoda</taxon>
        <taxon>Hexapoda</taxon>
        <taxon>Collembola</taxon>
        <taxon>Symphypleona</taxon>
        <taxon>Sminthuridae</taxon>
        <taxon>Allacma</taxon>
    </lineage>
</organism>
<accession>A0A8J2KIE2</accession>
<comment type="caution">
    <text evidence="3">The sequence shown here is derived from an EMBL/GenBank/DDBJ whole genome shotgun (WGS) entry which is preliminary data.</text>
</comment>
<reference evidence="3" key="1">
    <citation type="submission" date="2021-06" db="EMBL/GenBank/DDBJ databases">
        <authorList>
            <person name="Hodson N. C."/>
            <person name="Mongue J. A."/>
            <person name="Jaron S. K."/>
        </authorList>
    </citation>
    <scope>NUCLEOTIDE SEQUENCE</scope>
</reference>
<feature type="compositionally biased region" description="Gly residues" evidence="1">
    <location>
        <begin position="81"/>
        <end position="106"/>
    </location>
</feature>
<feature type="non-terminal residue" evidence="3">
    <location>
        <position position="106"/>
    </location>
</feature>
<dbReference type="Proteomes" id="UP000708208">
    <property type="component" value="Unassembled WGS sequence"/>
</dbReference>
<evidence type="ECO:0000256" key="2">
    <source>
        <dbReference type="SAM" id="SignalP"/>
    </source>
</evidence>
<protein>
    <submittedName>
        <fullName evidence="3">Uncharacterized protein</fullName>
    </submittedName>
</protein>
<feature type="compositionally biased region" description="Gly residues" evidence="1">
    <location>
        <begin position="53"/>
        <end position="70"/>
    </location>
</feature>
<evidence type="ECO:0000313" key="3">
    <source>
        <dbReference type="EMBL" id="CAG7817568.1"/>
    </source>
</evidence>
<name>A0A8J2KIE2_9HEXA</name>
<feature type="region of interest" description="Disordered" evidence="1">
    <location>
        <begin position="24"/>
        <end position="106"/>
    </location>
</feature>
<proteinExistence type="predicted"/>
<keyword evidence="4" id="KW-1185">Reference proteome</keyword>
<feature type="chain" id="PRO_5035147221" evidence="2">
    <location>
        <begin position="17"/>
        <end position="106"/>
    </location>
</feature>
<dbReference type="AlphaFoldDB" id="A0A8J2KIE2"/>
<keyword evidence="2" id="KW-0732">Signal</keyword>